<sequence length="165" mass="18077">MPFRYSPEEQRPGLLPLGGKPSNNSAASRGPSDVWKVPKEQGRIEPSRHVNELRNQVGSSVLAVAMDAPCTVKPPTRVCEMMSRGVSGDADETSTVDSSGSDVEKEEIDVQSWSIVGRKIFERLADYDSDDDFDVMQNAPINTQAWSAVGAKIFNTLADFNEDED</sequence>
<feature type="compositionally biased region" description="Basic and acidic residues" evidence="1">
    <location>
        <begin position="1"/>
        <end position="11"/>
    </location>
</feature>
<proteinExistence type="predicted"/>
<comment type="caution">
    <text evidence="2">The sequence shown here is derived from an EMBL/GenBank/DDBJ whole genome shotgun (WGS) entry which is preliminary data.</text>
</comment>
<evidence type="ECO:0000256" key="1">
    <source>
        <dbReference type="SAM" id="MobiDB-lite"/>
    </source>
</evidence>
<evidence type="ECO:0000313" key="3">
    <source>
        <dbReference type="Proteomes" id="UP000186817"/>
    </source>
</evidence>
<protein>
    <submittedName>
        <fullName evidence="2">Uncharacterized protein</fullName>
    </submittedName>
</protein>
<feature type="region of interest" description="Disordered" evidence="1">
    <location>
        <begin position="83"/>
        <end position="107"/>
    </location>
</feature>
<dbReference type="AlphaFoldDB" id="A0A1Q9E8R3"/>
<reference evidence="2 3" key="1">
    <citation type="submission" date="2016-02" db="EMBL/GenBank/DDBJ databases">
        <title>Genome analysis of coral dinoflagellate symbionts highlights evolutionary adaptations to a symbiotic lifestyle.</title>
        <authorList>
            <person name="Aranda M."/>
            <person name="Li Y."/>
            <person name="Liew Y.J."/>
            <person name="Baumgarten S."/>
            <person name="Simakov O."/>
            <person name="Wilson M."/>
            <person name="Piel J."/>
            <person name="Ashoor H."/>
            <person name="Bougouffa S."/>
            <person name="Bajic V.B."/>
            <person name="Ryu T."/>
            <person name="Ravasi T."/>
            <person name="Bayer T."/>
            <person name="Micklem G."/>
            <person name="Kim H."/>
            <person name="Bhak J."/>
            <person name="Lajeunesse T.C."/>
            <person name="Voolstra C.R."/>
        </authorList>
    </citation>
    <scope>NUCLEOTIDE SEQUENCE [LARGE SCALE GENOMIC DNA]</scope>
    <source>
        <strain evidence="2 3">CCMP2467</strain>
    </source>
</reference>
<evidence type="ECO:0000313" key="2">
    <source>
        <dbReference type="EMBL" id="OLQ03810.1"/>
    </source>
</evidence>
<dbReference type="Proteomes" id="UP000186817">
    <property type="component" value="Unassembled WGS sequence"/>
</dbReference>
<organism evidence="2 3">
    <name type="scientific">Symbiodinium microadriaticum</name>
    <name type="common">Dinoflagellate</name>
    <name type="synonym">Zooxanthella microadriatica</name>
    <dbReference type="NCBI Taxonomy" id="2951"/>
    <lineage>
        <taxon>Eukaryota</taxon>
        <taxon>Sar</taxon>
        <taxon>Alveolata</taxon>
        <taxon>Dinophyceae</taxon>
        <taxon>Suessiales</taxon>
        <taxon>Symbiodiniaceae</taxon>
        <taxon>Symbiodinium</taxon>
    </lineage>
</organism>
<feature type="region of interest" description="Disordered" evidence="1">
    <location>
        <begin position="1"/>
        <end position="42"/>
    </location>
</feature>
<keyword evidence="3" id="KW-1185">Reference proteome</keyword>
<name>A0A1Q9E8R3_SYMMI</name>
<gene>
    <name evidence="2" type="ORF">AK812_SmicGene13196</name>
</gene>
<dbReference type="EMBL" id="LSRX01000226">
    <property type="protein sequence ID" value="OLQ03810.1"/>
    <property type="molecule type" value="Genomic_DNA"/>
</dbReference>
<accession>A0A1Q9E8R3</accession>
<dbReference type="OrthoDB" id="420869at2759"/>